<sequence>MKQTELDVIINLHNKWLNNETGGERADLWCADLRRANLRGADLWCTDLRCADLRGADLEGANLNWVNWHESTGLKVYVAGLQSSRDNAQLTYIPSLDVATTGCYQGTWTELKQRVADEYKDQDERIYKAYQLAIDYIEAQVALDKAFGED</sequence>
<dbReference type="AlphaFoldDB" id="A0AAD0X8C7"/>
<gene>
    <name evidence="1" type="ORF">LP667_08725</name>
    <name evidence="2" type="ORF">LP667_09020</name>
    <name evidence="3" type="ORF">LPPLD21_01211</name>
</gene>
<organism evidence="2 5">
    <name type="scientific">Lactiplantibacillus paraplantarum</name>
    <dbReference type="NCBI Taxonomy" id="60520"/>
    <lineage>
        <taxon>Bacteria</taxon>
        <taxon>Bacillati</taxon>
        <taxon>Bacillota</taxon>
        <taxon>Bacilli</taxon>
        <taxon>Lactobacillales</taxon>
        <taxon>Lactobacillaceae</taxon>
        <taxon>Lactiplantibacillus</taxon>
    </lineage>
</organism>
<evidence type="ECO:0000313" key="5">
    <source>
        <dbReference type="Proteomes" id="UP000277896"/>
    </source>
</evidence>
<evidence type="ECO:0000313" key="1">
    <source>
        <dbReference type="EMBL" id="AYJ38895.1"/>
    </source>
</evidence>
<dbReference type="EMBL" id="CP032744">
    <property type="protein sequence ID" value="AYJ38895.1"/>
    <property type="molecule type" value="Genomic_DNA"/>
</dbReference>
<evidence type="ECO:0000313" key="3">
    <source>
        <dbReference type="EMBL" id="GBF01679.1"/>
    </source>
</evidence>
<dbReference type="Pfam" id="PF00805">
    <property type="entry name" value="Pentapeptide"/>
    <property type="match status" value="1"/>
</dbReference>
<evidence type="ECO:0000313" key="2">
    <source>
        <dbReference type="EMBL" id="AYJ38949.1"/>
    </source>
</evidence>
<dbReference type="Proteomes" id="UP000236162">
    <property type="component" value="Unassembled WGS sequence"/>
</dbReference>
<reference evidence="2 5" key="2">
    <citation type="submission" date="2018-10" db="EMBL/GenBank/DDBJ databases">
        <title>Genome seuquencing of Lactobacillus species.</title>
        <authorList>
            <person name="Baek C."/>
            <person name="Yi H."/>
        </authorList>
    </citation>
    <scope>NUCLEOTIDE SEQUENCE [LARGE SCALE GENOMIC DNA]</scope>
    <source>
        <strain evidence="2 5">DSM 10667</strain>
    </source>
</reference>
<dbReference type="EMBL" id="CP032744">
    <property type="protein sequence ID" value="AYJ38949.1"/>
    <property type="molecule type" value="Genomic_DNA"/>
</dbReference>
<dbReference type="Gene3D" id="2.160.20.80">
    <property type="entry name" value="E3 ubiquitin-protein ligase SopA"/>
    <property type="match status" value="1"/>
</dbReference>
<accession>A0AAD0X8C7</accession>
<proteinExistence type="predicted"/>
<evidence type="ECO:0000313" key="4">
    <source>
        <dbReference type="Proteomes" id="UP000236162"/>
    </source>
</evidence>
<protein>
    <recommendedName>
        <fullName evidence="6">Pentapeptide repeat-containing protein</fullName>
    </recommendedName>
</protein>
<dbReference type="Proteomes" id="UP000277896">
    <property type="component" value="Chromosome"/>
</dbReference>
<name>A0AAD0X8C7_9LACO</name>
<reference evidence="3 4" key="1">
    <citation type="submission" date="2017-04" db="EMBL/GenBank/DDBJ databases">
        <title>In vitro and in silico characterization of Lactobacillus paraplantarum D2-1, a starter culture for soymilk fermentation.</title>
        <authorList>
            <person name="Endo A."/>
            <person name="Sasaki F."/>
            <person name="Maeno S."/>
            <person name="Kanesaki Y."/>
            <person name="Kubota E."/>
            <person name="Torres G.A."/>
            <person name="Tomita S."/>
            <person name="Nakagawa J."/>
        </authorList>
    </citation>
    <scope>NUCLEOTIDE SEQUENCE [LARGE SCALE GENOMIC DNA]</scope>
    <source>
        <strain evidence="3 4">D2-1</strain>
    </source>
</reference>
<dbReference type="EMBL" id="BDOR01000004">
    <property type="protein sequence ID" value="GBF01679.1"/>
    <property type="molecule type" value="Genomic_DNA"/>
</dbReference>
<dbReference type="SUPFAM" id="SSF141571">
    <property type="entry name" value="Pentapeptide repeat-like"/>
    <property type="match status" value="1"/>
</dbReference>
<keyword evidence="4" id="KW-1185">Reference proteome</keyword>
<dbReference type="InterPro" id="IPR001646">
    <property type="entry name" value="5peptide_repeat"/>
</dbReference>
<dbReference type="RefSeq" id="WP_056988244.1">
    <property type="nucleotide sequence ID" value="NZ_BDOR01000004.1"/>
</dbReference>
<evidence type="ECO:0008006" key="6">
    <source>
        <dbReference type="Google" id="ProtNLM"/>
    </source>
</evidence>